<organism evidence="2 3">
    <name type="scientific">Rahnella bonaserana</name>
    <dbReference type="NCBI Taxonomy" id="2816248"/>
    <lineage>
        <taxon>Bacteria</taxon>
        <taxon>Pseudomonadati</taxon>
        <taxon>Pseudomonadota</taxon>
        <taxon>Gammaproteobacteria</taxon>
        <taxon>Enterobacterales</taxon>
        <taxon>Yersiniaceae</taxon>
        <taxon>Rahnella</taxon>
    </lineage>
</organism>
<evidence type="ECO:0000313" key="2">
    <source>
        <dbReference type="EMBL" id="MBU9855523.1"/>
    </source>
</evidence>
<sequence>MKIQFDTAFSSSYLCQPVYTIEGKLLAVELICRFSSADSKLVMPTELVLNLLTPQQLLRFLNEQQVWANQHAQWFNENQVILNISVEEKQVALLLGDESLREAFKVHPFIHLNLSESFPQLSLGRNNAQLVALKQDFTLWLENFGSGNITMAPVFDHIFQWVKLDKNLFWQLYEGEHFTIVMPSLIRNVNRFCRNIVVDGLDSQEYFDALHKKDIQGVKGLLWPGVDSAELDSLLNQPAQFHSSSLPS</sequence>
<reference evidence="2 3" key="1">
    <citation type="submission" date="2021-03" db="EMBL/GenBank/DDBJ databases">
        <title>Five novel Rahnella species.</title>
        <authorList>
            <person name="Brady C."/>
            <person name="Asselin J."/>
            <person name="Beer S."/>
            <person name="Bruberg M.B."/>
            <person name="Crampton B."/>
            <person name="Venter S."/>
            <person name="Arnold D."/>
            <person name="Denman S."/>
        </authorList>
    </citation>
    <scope>NUCLEOTIDE SEQUENCE [LARGE SCALE GENOMIC DNA]</scope>
    <source>
        <strain evidence="2 3">H11b</strain>
    </source>
</reference>
<dbReference type="InterPro" id="IPR001633">
    <property type="entry name" value="EAL_dom"/>
</dbReference>
<gene>
    <name evidence="2" type="ORF">J1778_09550</name>
</gene>
<dbReference type="PROSITE" id="PS50883">
    <property type="entry name" value="EAL"/>
    <property type="match status" value="1"/>
</dbReference>
<accession>A0ABS6LTU1</accession>
<name>A0ABS6LTU1_9GAMM</name>
<dbReference type="Proteomes" id="UP000734343">
    <property type="component" value="Unassembled WGS sequence"/>
</dbReference>
<evidence type="ECO:0000259" key="1">
    <source>
        <dbReference type="PROSITE" id="PS50883"/>
    </source>
</evidence>
<comment type="caution">
    <text evidence="2">The sequence shown here is derived from an EMBL/GenBank/DDBJ whole genome shotgun (WGS) entry which is preliminary data.</text>
</comment>
<keyword evidence="3" id="KW-1185">Reference proteome</keyword>
<evidence type="ECO:0000313" key="3">
    <source>
        <dbReference type="Proteomes" id="UP000734343"/>
    </source>
</evidence>
<protein>
    <submittedName>
        <fullName evidence="2">EAL domain-containing protein</fullName>
    </submittedName>
</protein>
<dbReference type="RefSeq" id="WP_217172967.1">
    <property type="nucleotide sequence ID" value="NZ_CP126169.1"/>
</dbReference>
<feature type="domain" description="EAL" evidence="1">
    <location>
        <begin position="1"/>
        <end position="240"/>
    </location>
</feature>
<proteinExistence type="predicted"/>
<dbReference type="EMBL" id="JAFMOW010000059">
    <property type="protein sequence ID" value="MBU9855523.1"/>
    <property type="molecule type" value="Genomic_DNA"/>
</dbReference>
<dbReference type="Pfam" id="PF00563">
    <property type="entry name" value="EAL"/>
    <property type="match status" value="1"/>
</dbReference>